<dbReference type="EMBL" id="AEVS01000081">
    <property type="protein sequence ID" value="EGA64579.1"/>
    <property type="molecule type" value="Genomic_DNA"/>
</dbReference>
<dbReference type="GO" id="GO:0005737">
    <property type="term" value="C:cytoplasm"/>
    <property type="evidence" value="ECO:0007669"/>
    <property type="project" value="TreeGrafter"/>
</dbReference>
<dbReference type="SUPFAM" id="SSF55729">
    <property type="entry name" value="Acyl-CoA N-acyltransferases (Nat)"/>
    <property type="match status" value="1"/>
</dbReference>
<dbReference type="GO" id="GO:0008999">
    <property type="term" value="F:protein-N-terminal-alanine acetyltransferase activity"/>
    <property type="evidence" value="ECO:0007669"/>
    <property type="project" value="TreeGrafter"/>
</dbReference>
<dbReference type="CDD" id="cd04301">
    <property type="entry name" value="NAT_SF"/>
    <property type="match status" value="1"/>
</dbReference>
<dbReference type="PROSITE" id="PS51186">
    <property type="entry name" value="GNAT"/>
    <property type="match status" value="1"/>
</dbReference>
<accession>E8LXG8</accession>
<protein>
    <submittedName>
        <fullName evidence="2">Ribosomal-protein-serine acetyltransferase</fullName>
    </submittedName>
</protein>
<dbReference type="Proteomes" id="UP000004371">
    <property type="component" value="Unassembled WGS sequence"/>
</dbReference>
<dbReference type="PANTHER" id="PTHR43441:SF11">
    <property type="entry name" value="RIBOSOMAL-PROTEIN-SERINE ACETYLTRANSFERASE"/>
    <property type="match status" value="1"/>
</dbReference>
<sequence>MFSLKIDDEISIALVQESFAVKYAAIVQDQIDYLSQWLAWPVHCNREQDFRLFVQRVLHEYADGKSMTCAIIYNGELVGNCSYNRINYDTQCAEIGYWISKHQQGKGIVTRVVKFLITHAFEQLKLEKVQLSAAVENLPSRQVAERAGMTLEGILTNQEKVGDRILDHAIYGIQKNRTL</sequence>
<comment type="caution">
    <text evidence="2">The sequence shown here is derived from an EMBL/GenBank/DDBJ whole genome shotgun (WGS) entry which is preliminary data.</text>
</comment>
<keyword evidence="2" id="KW-0808">Transferase</keyword>
<dbReference type="InterPro" id="IPR016181">
    <property type="entry name" value="Acyl_CoA_acyltransferase"/>
</dbReference>
<dbReference type="Gene3D" id="3.40.630.30">
    <property type="match status" value="1"/>
</dbReference>
<evidence type="ECO:0000259" key="1">
    <source>
        <dbReference type="PROSITE" id="PS51186"/>
    </source>
</evidence>
<dbReference type="InterPro" id="IPR051908">
    <property type="entry name" value="Ribosomal_N-acetyltransferase"/>
</dbReference>
<evidence type="ECO:0000313" key="3">
    <source>
        <dbReference type="Proteomes" id="UP000004371"/>
    </source>
</evidence>
<evidence type="ECO:0000313" key="2">
    <source>
        <dbReference type="EMBL" id="EGA64579.1"/>
    </source>
</evidence>
<dbReference type="InterPro" id="IPR000182">
    <property type="entry name" value="GNAT_dom"/>
</dbReference>
<dbReference type="GO" id="GO:1990189">
    <property type="term" value="F:protein N-terminal-serine acetyltransferase activity"/>
    <property type="evidence" value="ECO:0007669"/>
    <property type="project" value="TreeGrafter"/>
</dbReference>
<gene>
    <name evidence="2" type="ORF">VIBR0546_06902</name>
</gene>
<dbReference type="STRING" id="945543.VIBR0546_06902"/>
<dbReference type="PANTHER" id="PTHR43441">
    <property type="entry name" value="RIBOSOMAL-PROTEIN-SERINE ACETYLTRANSFERASE"/>
    <property type="match status" value="1"/>
</dbReference>
<dbReference type="eggNOG" id="COG1670">
    <property type="taxonomic scope" value="Bacteria"/>
</dbReference>
<dbReference type="AlphaFoldDB" id="E8LXG8"/>
<feature type="domain" description="N-acetyltransferase" evidence="1">
    <location>
        <begin position="24"/>
        <end position="177"/>
    </location>
</feature>
<organism evidence="2 3">
    <name type="scientific">Vibrio brasiliensis LMG 20546</name>
    <dbReference type="NCBI Taxonomy" id="945543"/>
    <lineage>
        <taxon>Bacteria</taxon>
        <taxon>Pseudomonadati</taxon>
        <taxon>Pseudomonadota</taxon>
        <taxon>Gammaproteobacteria</taxon>
        <taxon>Vibrionales</taxon>
        <taxon>Vibrionaceae</taxon>
        <taxon>Vibrio</taxon>
        <taxon>Vibrio oreintalis group</taxon>
    </lineage>
</organism>
<dbReference type="Pfam" id="PF13302">
    <property type="entry name" value="Acetyltransf_3"/>
    <property type="match status" value="1"/>
</dbReference>
<dbReference type="OrthoDB" id="9784707at2"/>
<proteinExistence type="predicted"/>
<keyword evidence="3" id="KW-1185">Reference proteome</keyword>
<dbReference type="RefSeq" id="WP_006880512.1">
    <property type="nucleotide sequence ID" value="NZ_AEVS01000081.1"/>
</dbReference>
<name>E8LXG8_9VIBR</name>
<reference evidence="2 3" key="1">
    <citation type="journal article" date="2012" name="Int. J. Syst. Evol. Microbiol.">
        <title>Vibrio caribbeanicus sp. nov., isolated from the marine sponge Scleritoderma cyanea.</title>
        <authorList>
            <person name="Hoffmann M."/>
            <person name="Monday S.R."/>
            <person name="Allard M.W."/>
            <person name="Strain E.A."/>
            <person name="Whittaker P."/>
            <person name="Naum M."/>
            <person name="McCarthy P.J."/>
            <person name="Lopez J.V."/>
            <person name="Fischer M."/>
            <person name="Brown E.W."/>
        </authorList>
    </citation>
    <scope>NUCLEOTIDE SEQUENCE [LARGE SCALE GENOMIC DNA]</scope>
    <source>
        <strain evidence="2 3">LMG 20546</strain>
    </source>
</reference>